<dbReference type="Pfam" id="PF12900">
    <property type="entry name" value="Pyridox_ox_2"/>
    <property type="match status" value="1"/>
</dbReference>
<dbReference type="PANTHER" id="PTHR34071">
    <property type="entry name" value="5-NITROIMIDAZOLE ANTIBIOTICS RESISTANCE PROTEIN, NIMA-FAMILY-RELATED PROTEIN-RELATED"/>
    <property type="match status" value="1"/>
</dbReference>
<dbReference type="PANTHER" id="PTHR34071:SF2">
    <property type="entry name" value="FLAVIN-NUCLEOTIDE-BINDING PROTEIN"/>
    <property type="match status" value="1"/>
</dbReference>
<keyword evidence="2" id="KW-1185">Reference proteome</keyword>
<accession>A0AA41U718</accession>
<gene>
    <name evidence="1" type="ORF">L1785_07670</name>
</gene>
<sequence>MSTSAPLSTTTRTTPTRGRNRMVTDRRRLLALLADGLVAHLGVDGGPHPVVLPVAYAVDPSGPDDGGTLYLHGSVAAGWLGRALERDVCVSVTELDGLVAARSGFNHSMNYRSAVVIGRPRVVEDDAERVRALDAIVDHMIPGRSATLRPATRKELAATVVLALPLAEASMKERATGPVDEPADVAAGTWAGVIPLRRVAGEPVAADDAVGGVPRDVARRAEQLARTPPR</sequence>
<dbReference type="AlphaFoldDB" id="A0AA41U718"/>
<protein>
    <submittedName>
        <fullName evidence="1">Pyridoxamine 5'-phosphate oxidase family protein</fullName>
    </submittedName>
</protein>
<organism evidence="1 2">
    <name type="scientific">Antribacter soli</name>
    <dbReference type="NCBI Taxonomy" id="2910976"/>
    <lineage>
        <taxon>Bacteria</taxon>
        <taxon>Bacillati</taxon>
        <taxon>Actinomycetota</taxon>
        <taxon>Actinomycetes</taxon>
        <taxon>Micrococcales</taxon>
        <taxon>Promicromonosporaceae</taxon>
        <taxon>Antribacter</taxon>
    </lineage>
</organism>
<dbReference type="InterPro" id="IPR024747">
    <property type="entry name" value="Pyridox_Oxase-rel"/>
</dbReference>
<name>A0AA41U718_9MICO</name>
<dbReference type="Gene3D" id="2.30.110.10">
    <property type="entry name" value="Electron Transport, Fmn-binding Protein, Chain A"/>
    <property type="match status" value="1"/>
</dbReference>
<evidence type="ECO:0000313" key="2">
    <source>
        <dbReference type="Proteomes" id="UP001165405"/>
    </source>
</evidence>
<comment type="caution">
    <text evidence="1">The sequence shown here is derived from an EMBL/GenBank/DDBJ whole genome shotgun (WGS) entry which is preliminary data.</text>
</comment>
<dbReference type="EMBL" id="JAKGSG010000025">
    <property type="protein sequence ID" value="MCF4120855.1"/>
    <property type="molecule type" value="Genomic_DNA"/>
</dbReference>
<dbReference type="Proteomes" id="UP001165405">
    <property type="component" value="Unassembled WGS sequence"/>
</dbReference>
<proteinExistence type="predicted"/>
<dbReference type="InterPro" id="IPR012349">
    <property type="entry name" value="Split_barrel_FMN-bd"/>
</dbReference>
<dbReference type="SUPFAM" id="SSF50475">
    <property type="entry name" value="FMN-binding split barrel"/>
    <property type="match status" value="1"/>
</dbReference>
<reference evidence="1" key="1">
    <citation type="submission" date="2022-01" db="EMBL/GenBank/DDBJ databases">
        <title>Antribacter sp. nov., isolated from Guizhou of China.</title>
        <authorList>
            <person name="Chengliang C."/>
            <person name="Ya Z."/>
        </authorList>
    </citation>
    <scope>NUCLEOTIDE SEQUENCE</scope>
    <source>
        <strain evidence="1">KLBMP 9083</strain>
    </source>
</reference>
<dbReference type="RefSeq" id="WP_236088625.1">
    <property type="nucleotide sequence ID" value="NZ_JAKGSG010000025.1"/>
</dbReference>
<evidence type="ECO:0000313" key="1">
    <source>
        <dbReference type="EMBL" id="MCF4120855.1"/>
    </source>
</evidence>